<dbReference type="Pfam" id="PF00440">
    <property type="entry name" value="TetR_N"/>
    <property type="match status" value="1"/>
</dbReference>
<dbReference type="PANTHER" id="PTHR43479">
    <property type="entry name" value="ACREF/ENVCD OPERON REPRESSOR-RELATED"/>
    <property type="match status" value="1"/>
</dbReference>
<dbReference type="EMBL" id="MDKC01000010">
    <property type="protein sequence ID" value="ODG92253.1"/>
    <property type="molecule type" value="Genomic_DNA"/>
</dbReference>
<evidence type="ECO:0000256" key="2">
    <source>
        <dbReference type="ARBA" id="ARBA00023125"/>
    </source>
</evidence>
<dbReference type="PROSITE" id="PS01081">
    <property type="entry name" value="HTH_TETR_1"/>
    <property type="match status" value="1"/>
</dbReference>
<sequence>MSNDKVESKRQLRSMMTRQKLLEAAKEVFLEEGFQKATITQMIKKADIGYGTAYVHFKGKEELLIVLMESVMERFYKIAETHFFPETKESAESIIYKQATSFLKMAEDERNMMQIFEQAIGVSEIISDKWKTIREKFINRISLDVAYAQETGLAKKELSHELVARAWFFTNEMYLWEIVRNEQHYSIEDIAKTITSLYTTGLY</sequence>
<keyword evidence="1" id="KW-0678">Repressor</keyword>
<dbReference type="InterPro" id="IPR050624">
    <property type="entry name" value="HTH-type_Tx_Regulator"/>
</dbReference>
<organism evidence="5 6">
    <name type="scientific">Gottfriedia luciferensis</name>
    <dbReference type="NCBI Taxonomy" id="178774"/>
    <lineage>
        <taxon>Bacteria</taxon>
        <taxon>Bacillati</taxon>
        <taxon>Bacillota</taxon>
        <taxon>Bacilli</taxon>
        <taxon>Bacillales</taxon>
        <taxon>Bacillaceae</taxon>
        <taxon>Gottfriedia</taxon>
    </lineage>
</organism>
<dbReference type="PRINTS" id="PR00455">
    <property type="entry name" value="HTHTETR"/>
</dbReference>
<gene>
    <name evidence="5" type="ORF">BED47_20940</name>
</gene>
<dbReference type="RefSeq" id="WP_069033536.1">
    <property type="nucleotide sequence ID" value="NZ_MDKC01000010.1"/>
</dbReference>
<dbReference type="Proteomes" id="UP000094580">
    <property type="component" value="Unassembled WGS sequence"/>
</dbReference>
<dbReference type="InterPro" id="IPR036271">
    <property type="entry name" value="Tet_transcr_reg_TetR-rel_C_sf"/>
</dbReference>
<dbReference type="PROSITE" id="PS50977">
    <property type="entry name" value="HTH_TETR_2"/>
    <property type="match status" value="1"/>
</dbReference>
<keyword evidence="6" id="KW-1185">Reference proteome</keyword>
<evidence type="ECO:0000256" key="3">
    <source>
        <dbReference type="PROSITE-ProRule" id="PRU00335"/>
    </source>
</evidence>
<reference evidence="5 6" key="1">
    <citation type="submission" date="2016-07" db="EMBL/GenBank/DDBJ databases">
        <authorList>
            <person name="Townsley L."/>
            <person name="Shank E.A."/>
        </authorList>
    </citation>
    <scope>NUCLEOTIDE SEQUENCE [LARGE SCALE GENOMIC DNA]</scope>
    <source>
        <strain evidence="5 6">CH01</strain>
    </source>
</reference>
<comment type="caution">
    <text evidence="5">The sequence shown here is derived from an EMBL/GenBank/DDBJ whole genome shotgun (WGS) entry which is preliminary data.</text>
</comment>
<evidence type="ECO:0000313" key="5">
    <source>
        <dbReference type="EMBL" id="ODG92253.1"/>
    </source>
</evidence>
<dbReference type="SUPFAM" id="SSF46689">
    <property type="entry name" value="Homeodomain-like"/>
    <property type="match status" value="1"/>
</dbReference>
<name>A0ABX2ZYX5_9BACI</name>
<accession>A0ABX2ZYX5</accession>
<protein>
    <submittedName>
        <fullName evidence="5">TetR family transcriptional regulator</fullName>
    </submittedName>
</protein>
<evidence type="ECO:0000259" key="4">
    <source>
        <dbReference type="PROSITE" id="PS50977"/>
    </source>
</evidence>
<keyword evidence="2 3" id="KW-0238">DNA-binding</keyword>
<evidence type="ECO:0000313" key="6">
    <source>
        <dbReference type="Proteomes" id="UP000094580"/>
    </source>
</evidence>
<dbReference type="Gene3D" id="1.10.357.10">
    <property type="entry name" value="Tetracycline Repressor, domain 2"/>
    <property type="match status" value="1"/>
</dbReference>
<feature type="domain" description="HTH tetR-type" evidence="4">
    <location>
        <begin position="15"/>
        <end position="75"/>
    </location>
</feature>
<dbReference type="Gene3D" id="1.10.10.60">
    <property type="entry name" value="Homeodomain-like"/>
    <property type="match status" value="1"/>
</dbReference>
<feature type="DNA-binding region" description="H-T-H motif" evidence="3">
    <location>
        <begin position="38"/>
        <end position="57"/>
    </location>
</feature>
<dbReference type="PANTHER" id="PTHR43479:SF7">
    <property type="entry name" value="TETR-FAMILY TRANSCRIPTIONAL REGULATOR"/>
    <property type="match status" value="1"/>
</dbReference>
<dbReference type="SUPFAM" id="SSF48498">
    <property type="entry name" value="Tetracyclin repressor-like, C-terminal domain"/>
    <property type="match status" value="1"/>
</dbReference>
<proteinExistence type="predicted"/>
<dbReference type="InterPro" id="IPR001647">
    <property type="entry name" value="HTH_TetR"/>
</dbReference>
<evidence type="ECO:0000256" key="1">
    <source>
        <dbReference type="ARBA" id="ARBA00022491"/>
    </source>
</evidence>
<dbReference type="InterPro" id="IPR023772">
    <property type="entry name" value="DNA-bd_HTH_TetR-type_CS"/>
</dbReference>
<dbReference type="InterPro" id="IPR009057">
    <property type="entry name" value="Homeodomain-like_sf"/>
</dbReference>